<dbReference type="InterPro" id="IPR017946">
    <property type="entry name" value="PLC-like_Pdiesterase_TIM-brl"/>
</dbReference>
<dbReference type="AlphaFoldDB" id="A0A9X2VTZ0"/>
<dbReference type="GO" id="GO:0008081">
    <property type="term" value="F:phosphoric diester hydrolase activity"/>
    <property type="evidence" value="ECO:0007669"/>
    <property type="project" value="InterPro"/>
</dbReference>
<evidence type="ECO:0000313" key="2">
    <source>
        <dbReference type="EMBL" id="MCS7482152.1"/>
    </source>
</evidence>
<dbReference type="Proteomes" id="UP001141259">
    <property type="component" value="Unassembled WGS sequence"/>
</dbReference>
<keyword evidence="3" id="KW-1185">Reference proteome</keyword>
<dbReference type="SUPFAM" id="SSF51695">
    <property type="entry name" value="PLC-like phosphodiesterases"/>
    <property type="match status" value="1"/>
</dbReference>
<gene>
    <name evidence="2" type="ORF">NZH93_35345</name>
</gene>
<dbReference type="Pfam" id="PF03009">
    <property type="entry name" value="GDPD"/>
    <property type="match status" value="1"/>
</dbReference>
<comment type="caution">
    <text evidence="2">The sequence shown here is derived from an EMBL/GenBank/DDBJ whole genome shotgun (WGS) entry which is preliminary data.</text>
</comment>
<dbReference type="PANTHER" id="PTHR46211:SF13">
    <property type="entry name" value="GLYCEROPHOSPHODIESTER PHOSPHODIESTERASE 1-RELATED"/>
    <property type="match status" value="1"/>
</dbReference>
<dbReference type="GO" id="GO:0006629">
    <property type="term" value="P:lipid metabolic process"/>
    <property type="evidence" value="ECO:0007669"/>
    <property type="project" value="InterPro"/>
</dbReference>
<name>A0A9X2VTZ0_9PSEU</name>
<evidence type="ECO:0000259" key="1">
    <source>
        <dbReference type="PROSITE" id="PS51704"/>
    </source>
</evidence>
<dbReference type="PANTHER" id="PTHR46211">
    <property type="entry name" value="GLYCEROPHOSPHORYL DIESTER PHOSPHODIESTERASE"/>
    <property type="match status" value="1"/>
</dbReference>
<organism evidence="2 3">
    <name type="scientific">Umezawaea endophytica</name>
    <dbReference type="NCBI Taxonomy" id="1654476"/>
    <lineage>
        <taxon>Bacteria</taxon>
        <taxon>Bacillati</taxon>
        <taxon>Actinomycetota</taxon>
        <taxon>Actinomycetes</taxon>
        <taxon>Pseudonocardiales</taxon>
        <taxon>Pseudonocardiaceae</taxon>
        <taxon>Umezawaea</taxon>
    </lineage>
</organism>
<proteinExistence type="predicted"/>
<evidence type="ECO:0000313" key="3">
    <source>
        <dbReference type="Proteomes" id="UP001141259"/>
    </source>
</evidence>
<dbReference type="RefSeq" id="WP_259627634.1">
    <property type="nucleotide sequence ID" value="NZ_JANYMP010000022.1"/>
</dbReference>
<dbReference type="EMBL" id="JANYMP010000022">
    <property type="protein sequence ID" value="MCS7482152.1"/>
    <property type="molecule type" value="Genomic_DNA"/>
</dbReference>
<dbReference type="InterPro" id="IPR030395">
    <property type="entry name" value="GP_PDE_dom"/>
</dbReference>
<feature type="domain" description="GP-PDE" evidence="1">
    <location>
        <begin position="3"/>
        <end position="248"/>
    </location>
</feature>
<dbReference type="Gene3D" id="3.20.20.190">
    <property type="entry name" value="Phosphatidylinositol (PI) phosphodiesterase"/>
    <property type="match status" value="1"/>
</dbReference>
<accession>A0A9X2VTZ0</accession>
<reference evidence="2" key="1">
    <citation type="submission" date="2022-08" db="EMBL/GenBank/DDBJ databases">
        <authorList>
            <person name="Tistechok S."/>
            <person name="Samborskyy M."/>
            <person name="Roman I."/>
        </authorList>
    </citation>
    <scope>NUCLEOTIDE SEQUENCE</scope>
    <source>
        <strain evidence="2">DSM 103496</strain>
    </source>
</reference>
<sequence>MSPLVVAHRGASAHRAELTLAAYELAIEQGADGIECDVRLTADGHLVCIHDDVVDRTSSGTGRVSEMTLAQLSELDFGSWYDNEPQRVLTFDALLDLVTSSRPDLKLFVESKHPARFPGRIEWKVAATLGRYGLSKPETKDDARVVMMSFSTLAVRKLREYAPRLPTVQLIENMGKQGRDGWLPPWADYAGPGVDLVRADPGYVERCRAQGHDTYVWTVDAPEDVELCRDLGVRFLATNSPIKTREHLAGEGESSAQLG</sequence>
<dbReference type="PROSITE" id="PS51704">
    <property type="entry name" value="GP_PDE"/>
    <property type="match status" value="1"/>
</dbReference>
<protein>
    <submittedName>
        <fullName evidence="2">Glycerophosphodiester phosphodiesterase</fullName>
    </submittedName>
</protein>